<protein>
    <submittedName>
        <fullName evidence="2">Uncharacterized protein</fullName>
    </submittedName>
</protein>
<reference evidence="2 3" key="1">
    <citation type="submission" date="2022-05" db="EMBL/GenBank/DDBJ databases">
        <title>A multi-omics perspective on studying reproductive biology in Daphnia sinensis.</title>
        <authorList>
            <person name="Jia J."/>
        </authorList>
    </citation>
    <scope>NUCLEOTIDE SEQUENCE [LARGE SCALE GENOMIC DNA]</scope>
    <source>
        <strain evidence="2 3">WSL</strain>
    </source>
</reference>
<comment type="caution">
    <text evidence="2">The sequence shown here is derived from an EMBL/GenBank/DDBJ whole genome shotgun (WGS) entry which is preliminary data.</text>
</comment>
<dbReference type="Proteomes" id="UP000820818">
    <property type="component" value="Linkage Group LG3"/>
</dbReference>
<name>A0AAD5KYP6_9CRUS</name>
<feature type="compositionally biased region" description="Basic residues" evidence="1">
    <location>
        <begin position="29"/>
        <end position="42"/>
    </location>
</feature>
<organism evidence="2 3">
    <name type="scientific">Daphnia sinensis</name>
    <dbReference type="NCBI Taxonomy" id="1820382"/>
    <lineage>
        <taxon>Eukaryota</taxon>
        <taxon>Metazoa</taxon>
        <taxon>Ecdysozoa</taxon>
        <taxon>Arthropoda</taxon>
        <taxon>Crustacea</taxon>
        <taxon>Branchiopoda</taxon>
        <taxon>Diplostraca</taxon>
        <taxon>Cladocera</taxon>
        <taxon>Anomopoda</taxon>
        <taxon>Daphniidae</taxon>
        <taxon>Daphnia</taxon>
        <taxon>Daphnia similis group</taxon>
    </lineage>
</organism>
<gene>
    <name evidence="2" type="ORF">GHT06_013040</name>
</gene>
<dbReference type="EMBL" id="WJBH02000003">
    <property type="protein sequence ID" value="KAI9562074.1"/>
    <property type="molecule type" value="Genomic_DNA"/>
</dbReference>
<accession>A0AAD5KYP6</accession>
<sequence>MCYVTHNITNETRQIGRNVGKKEEEFSSRGRHHDLKATKGKKNNNNNNLLEQVVVIAIDVLRVEQSLQSLSNGFYRTGFIYLQLPLYQFFFLIRAITKRVSCKIVYLLRLFDEMFDF</sequence>
<keyword evidence="3" id="KW-1185">Reference proteome</keyword>
<evidence type="ECO:0000256" key="1">
    <source>
        <dbReference type="SAM" id="MobiDB-lite"/>
    </source>
</evidence>
<evidence type="ECO:0000313" key="2">
    <source>
        <dbReference type="EMBL" id="KAI9562074.1"/>
    </source>
</evidence>
<proteinExistence type="predicted"/>
<evidence type="ECO:0000313" key="3">
    <source>
        <dbReference type="Proteomes" id="UP000820818"/>
    </source>
</evidence>
<dbReference type="AlphaFoldDB" id="A0AAD5KYP6"/>
<feature type="region of interest" description="Disordered" evidence="1">
    <location>
        <begin position="19"/>
        <end position="43"/>
    </location>
</feature>